<dbReference type="EMBL" id="CP053418">
    <property type="protein sequence ID" value="QJW85823.1"/>
    <property type="molecule type" value="Genomic_DNA"/>
</dbReference>
<accession>A0ABX6P900</accession>
<dbReference type="SUPFAM" id="SSF52096">
    <property type="entry name" value="ClpP/crotonase"/>
    <property type="match status" value="1"/>
</dbReference>
<dbReference type="Proteomes" id="UP000500826">
    <property type="component" value="Chromosome"/>
</dbReference>
<evidence type="ECO:0000256" key="1">
    <source>
        <dbReference type="ARBA" id="ARBA00022801"/>
    </source>
</evidence>
<name>A0ABX6P900_9BURK</name>
<keyword evidence="1" id="KW-0378">Hydrolase</keyword>
<sequence length="152" mass="16929">MRQRFTAHPADPASGELAGRTADIARIFSLPSVREIVAALEADDSSRAGDTVAVLRKRSPLMLHVSLRLVREARKLSLADELRLERDLVRHAFHLRPGTASETMEGIRALVVDKDQSPRWKPARIEDVTPEMVDAFFVSPSPKHAHPLRALN</sequence>
<protein>
    <recommendedName>
        <fullName evidence="2">Enoyl-CoA hydratase/isomerase domain-containing protein</fullName>
    </recommendedName>
</protein>
<evidence type="ECO:0000313" key="4">
    <source>
        <dbReference type="Proteomes" id="UP000500826"/>
    </source>
</evidence>
<feature type="domain" description="Enoyl-CoA hydratase/isomerase" evidence="2">
    <location>
        <begin position="6"/>
        <end position="137"/>
    </location>
</feature>
<reference evidence="3 4" key="2">
    <citation type="submission" date="2020-05" db="EMBL/GenBank/DDBJ databases">
        <authorList>
            <person name="Khan S.A."/>
            <person name="Jeon C.O."/>
            <person name="Chun B.H."/>
        </authorList>
    </citation>
    <scope>NUCLEOTIDE SEQUENCE [LARGE SCALE GENOMIC DNA]</scope>
    <source>
        <strain evidence="3 4">H242</strain>
    </source>
</reference>
<dbReference type="Gene3D" id="3.90.226.10">
    <property type="entry name" value="2-enoyl-CoA Hydratase, Chain A, domain 1"/>
    <property type="match status" value="1"/>
</dbReference>
<dbReference type="InterPro" id="IPR029045">
    <property type="entry name" value="ClpP/crotonase-like_dom_sf"/>
</dbReference>
<reference evidence="3 4" key="1">
    <citation type="submission" date="2020-05" db="EMBL/GenBank/DDBJ databases">
        <title>Ramlibacter rhizophilus sp. nov., isolated from rhizosphere soil of national flower Mugunghwa from South Korea.</title>
        <authorList>
            <person name="Zheng-Fei Y."/>
            <person name="Huan T."/>
        </authorList>
    </citation>
    <scope>NUCLEOTIDE SEQUENCE [LARGE SCALE GENOMIC DNA]</scope>
    <source>
        <strain evidence="3 4">H242</strain>
    </source>
</reference>
<gene>
    <name evidence="3" type="ORF">HK414_14705</name>
</gene>
<dbReference type="InterPro" id="IPR045004">
    <property type="entry name" value="ECH_dom"/>
</dbReference>
<dbReference type="InterPro" id="IPR032259">
    <property type="entry name" value="HIBYL-CoA-H"/>
</dbReference>
<evidence type="ECO:0000313" key="3">
    <source>
        <dbReference type="EMBL" id="QJW85823.1"/>
    </source>
</evidence>
<dbReference type="PANTHER" id="PTHR43176">
    <property type="entry name" value="3-HYDROXYISOBUTYRYL-COA HYDROLASE-RELATED"/>
    <property type="match status" value="1"/>
</dbReference>
<evidence type="ECO:0000259" key="2">
    <source>
        <dbReference type="Pfam" id="PF16113"/>
    </source>
</evidence>
<proteinExistence type="predicted"/>
<dbReference type="PANTHER" id="PTHR43176:SF6">
    <property type="entry name" value="3-HYDROXYISOBUTYRYL-COA HYDROLASE"/>
    <property type="match status" value="1"/>
</dbReference>
<keyword evidence="4" id="KW-1185">Reference proteome</keyword>
<organism evidence="3 4">
    <name type="scientific">Ramlibacter terrae</name>
    <dbReference type="NCBI Taxonomy" id="2732511"/>
    <lineage>
        <taxon>Bacteria</taxon>
        <taxon>Pseudomonadati</taxon>
        <taxon>Pseudomonadota</taxon>
        <taxon>Betaproteobacteria</taxon>
        <taxon>Burkholderiales</taxon>
        <taxon>Comamonadaceae</taxon>
        <taxon>Ramlibacter</taxon>
    </lineage>
</organism>
<dbReference type="Pfam" id="PF16113">
    <property type="entry name" value="ECH_2"/>
    <property type="match status" value="1"/>
</dbReference>